<dbReference type="Gene3D" id="3.40.190.10">
    <property type="entry name" value="Periplasmic binding protein-like II"/>
    <property type="match status" value="2"/>
</dbReference>
<accession>A0A2N4UGV2</accession>
<sequence>MIRRGFHLELAVTSRLSSLRFKSLKLLQIIIDEGSVRKAADVLCVTQPAASSMLQEVEQALGLELFARSRSGMTPTPALVSLLQRLKVIDNELLALHEDANALQSRDRQTYRLGVLPRSMQNYMPQVLAKIVEQHRGLEFSVTEATSDILLRELSDNRLDCVVARFTRDAVVVKDGGRPFRFQVLYEEGMCVVAGKRHPLSNRKRITLRDTLDWGWTLPPKGSVTRNLLVDEFLYSGISPPVPVIECANFFSNLSLVEQGTLLTVVPASAARKYATLHGISILDLKLQTPLPPISLIWREGSPLQGPFAVLRDELLRNCGT</sequence>
<protein>
    <recommendedName>
        <fullName evidence="5">HTH lysR-type domain-containing protein</fullName>
    </recommendedName>
</protein>
<gene>
    <name evidence="6" type="ORF">CR155_09065</name>
</gene>
<dbReference type="InterPro" id="IPR036390">
    <property type="entry name" value="WH_DNA-bd_sf"/>
</dbReference>
<evidence type="ECO:0000256" key="3">
    <source>
        <dbReference type="ARBA" id="ARBA00023125"/>
    </source>
</evidence>
<dbReference type="GO" id="GO:0003700">
    <property type="term" value="F:DNA-binding transcription factor activity"/>
    <property type="evidence" value="ECO:0007669"/>
    <property type="project" value="InterPro"/>
</dbReference>
<organism evidence="6 7">
    <name type="scientific">Pollutimonas nitritireducens</name>
    <dbReference type="NCBI Taxonomy" id="2045209"/>
    <lineage>
        <taxon>Bacteria</taxon>
        <taxon>Pseudomonadati</taxon>
        <taxon>Pseudomonadota</taxon>
        <taxon>Betaproteobacteria</taxon>
        <taxon>Burkholderiales</taxon>
        <taxon>Alcaligenaceae</taxon>
        <taxon>Pollutimonas</taxon>
    </lineage>
</organism>
<proteinExistence type="inferred from homology"/>
<dbReference type="Proteomes" id="UP000234328">
    <property type="component" value="Unassembled WGS sequence"/>
</dbReference>
<dbReference type="InterPro" id="IPR005119">
    <property type="entry name" value="LysR_subst-bd"/>
</dbReference>
<feature type="domain" description="HTH lysR-type" evidence="5">
    <location>
        <begin position="19"/>
        <end position="76"/>
    </location>
</feature>
<dbReference type="InterPro" id="IPR000847">
    <property type="entry name" value="LysR_HTH_N"/>
</dbReference>
<comment type="caution">
    <text evidence="6">The sequence shown here is derived from an EMBL/GenBank/DDBJ whole genome shotgun (WGS) entry which is preliminary data.</text>
</comment>
<evidence type="ECO:0000256" key="2">
    <source>
        <dbReference type="ARBA" id="ARBA00023015"/>
    </source>
</evidence>
<dbReference type="InterPro" id="IPR050950">
    <property type="entry name" value="HTH-type_LysR_regulators"/>
</dbReference>
<dbReference type="SUPFAM" id="SSF53850">
    <property type="entry name" value="Periplasmic binding protein-like II"/>
    <property type="match status" value="1"/>
</dbReference>
<name>A0A2N4UGV2_9BURK</name>
<keyword evidence="7" id="KW-1185">Reference proteome</keyword>
<dbReference type="RefSeq" id="WP_102069694.1">
    <property type="nucleotide sequence ID" value="NZ_PDNV01000005.1"/>
</dbReference>
<dbReference type="PROSITE" id="PS50931">
    <property type="entry name" value="HTH_LYSR"/>
    <property type="match status" value="1"/>
</dbReference>
<comment type="similarity">
    <text evidence="1">Belongs to the LysR transcriptional regulatory family.</text>
</comment>
<dbReference type="InterPro" id="IPR036388">
    <property type="entry name" value="WH-like_DNA-bd_sf"/>
</dbReference>
<evidence type="ECO:0000313" key="7">
    <source>
        <dbReference type="Proteomes" id="UP000234328"/>
    </source>
</evidence>
<keyword evidence="2" id="KW-0805">Transcription regulation</keyword>
<dbReference type="GO" id="GO:0005829">
    <property type="term" value="C:cytosol"/>
    <property type="evidence" value="ECO:0007669"/>
    <property type="project" value="TreeGrafter"/>
</dbReference>
<evidence type="ECO:0000256" key="4">
    <source>
        <dbReference type="ARBA" id="ARBA00023163"/>
    </source>
</evidence>
<dbReference type="PANTHER" id="PTHR30419">
    <property type="entry name" value="HTH-TYPE TRANSCRIPTIONAL REGULATOR YBHD"/>
    <property type="match status" value="1"/>
</dbReference>
<keyword evidence="4" id="KW-0804">Transcription</keyword>
<evidence type="ECO:0000313" key="6">
    <source>
        <dbReference type="EMBL" id="PLC54251.1"/>
    </source>
</evidence>
<dbReference type="GO" id="GO:0003677">
    <property type="term" value="F:DNA binding"/>
    <property type="evidence" value="ECO:0007669"/>
    <property type="project" value="UniProtKB-KW"/>
</dbReference>
<dbReference type="Pfam" id="PF03466">
    <property type="entry name" value="LysR_substrate"/>
    <property type="match status" value="1"/>
</dbReference>
<dbReference type="Pfam" id="PF00126">
    <property type="entry name" value="HTH_1"/>
    <property type="match status" value="1"/>
</dbReference>
<reference evidence="6 7" key="1">
    <citation type="submission" date="2017-10" db="EMBL/GenBank/DDBJ databases">
        <title>Two draft genome sequences of Pusillimonas sp. strains isolated from a nitrate- and radionuclide-contaminated groundwater in Russia.</title>
        <authorList>
            <person name="Grouzdev D.S."/>
            <person name="Tourova T.P."/>
            <person name="Goeva M.A."/>
            <person name="Babich T.L."/>
            <person name="Sokolova D.S."/>
            <person name="Abdullin R."/>
            <person name="Poltaraus A.B."/>
            <person name="Toshchakov S.V."/>
            <person name="Nazina T.N."/>
        </authorList>
    </citation>
    <scope>NUCLEOTIDE SEQUENCE [LARGE SCALE GENOMIC DNA]</scope>
    <source>
        <strain evidence="6 7">JR1/69-2-13</strain>
    </source>
</reference>
<evidence type="ECO:0000259" key="5">
    <source>
        <dbReference type="PROSITE" id="PS50931"/>
    </source>
</evidence>
<dbReference type="Gene3D" id="1.10.10.10">
    <property type="entry name" value="Winged helix-like DNA-binding domain superfamily/Winged helix DNA-binding domain"/>
    <property type="match status" value="1"/>
</dbReference>
<dbReference type="AlphaFoldDB" id="A0A2N4UGV2"/>
<dbReference type="PRINTS" id="PR00039">
    <property type="entry name" value="HTHLYSR"/>
</dbReference>
<dbReference type="EMBL" id="PDNV01000005">
    <property type="protein sequence ID" value="PLC54251.1"/>
    <property type="molecule type" value="Genomic_DNA"/>
</dbReference>
<evidence type="ECO:0000256" key="1">
    <source>
        <dbReference type="ARBA" id="ARBA00009437"/>
    </source>
</evidence>
<dbReference type="SUPFAM" id="SSF46785">
    <property type="entry name" value="Winged helix' DNA-binding domain"/>
    <property type="match status" value="1"/>
</dbReference>
<dbReference type="PANTHER" id="PTHR30419:SF8">
    <property type="entry name" value="NITROGEN ASSIMILATION TRANSCRIPTIONAL ACTIVATOR-RELATED"/>
    <property type="match status" value="1"/>
</dbReference>
<keyword evidence="3" id="KW-0238">DNA-binding</keyword>